<sequence>MTLIMNNNKPSTLILYATNPQKTLLHRLKRQTGMSEDDYRAMIYDASNGRTDSSRQLYKHEATQLIKSLLDPQGVNEKRQKEQARVVGQIFGISMHIGILNKDYRSDDPEEIEMNKAKISSFLKRRGSIKKDVSRQNLEELKETLKQLQTIKKKEGK</sequence>
<dbReference type="EMBL" id="BK014931">
    <property type="protein sequence ID" value="DAD83226.1"/>
    <property type="molecule type" value="Genomic_DNA"/>
</dbReference>
<reference evidence="1" key="1">
    <citation type="journal article" date="2021" name="Proc. Natl. Acad. Sci. U.S.A.">
        <title>A Catalog of Tens of Thousands of Viruses from Human Metagenomes Reveals Hidden Associations with Chronic Diseases.</title>
        <authorList>
            <person name="Tisza M.J."/>
            <person name="Buck C.B."/>
        </authorList>
    </citation>
    <scope>NUCLEOTIDE SEQUENCE</scope>
    <source>
        <strain evidence="1">CtzyI3</strain>
    </source>
</reference>
<accession>A0A8S5MM25</accession>
<organism evidence="1">
    <name type="scientific">Myoviridae sp. ctzyI3</name>
    <dbReference type="NCBI Taxonomy" id="2826722"/>
    <lineage>
        <taxon>Viruses</taxon>
        <taxon>Duplodnaviria</taxon>
        <taxon>Heunggongvirae</taxon>
        <taxon>Uroviricota</taxon>
        <taxon>Caudoviricetes</taxon>
    </lineage>
</organism>
<name>A0A8S5MM25_9CAUD</name>
<protein>
    <submittedName>
        <fullName evidence="1">Uncharacterized protein</fullName>
    </submittedName>
</protein>
<proteinExistence type="predicted"/>
<evidence type="ECO:0000313" key="1">
    <source>
        <dbReference type="EMBL" id="DAD83226.1"/>
    </source>
</evidence>